<evidence type="ECO:0000256" key="1">
    <source>
        <dbReference type="ARBA" id="ARBA00001974"/>
    </source>
</evidence>
<gene>
    <name evidence="6" type="ORF">KQ486_02525</name>
</gene>
<keyword evidence="3" id="KW-0285">Flavoprotein</keyword>
<keyword evidence="7" id="KW-1185">Reference proteome</keyword>
<comment type="cofactor">
    <cofactor evidence="1">
        <name>FAD</name>
        <dbReference type="ChEBI" id="CHEBI:57692"/>
    </cofactor>
</comment>
<proteinExistence type="inferred from homology"/>
<dbReference type="EMBL" id="JAHLZF010000002">
    <property type="protein sequence ID" value="MBU6079883.1"/>
    <property type="molecule type" value="Genomic_DNA"/>
</dbReference>
<comment type="caution">
    <text evidence="6">The sequence shown here is derived from an EMBL/GenBank/DDBJ whole genome shotgun (WGS) entry which is preliminary data.</text>
</comment>
<evidence type="ECO:0000313" key="6">
    <source>
        <dbReference type="EMBL" id="MBU6079883.1"/>
    </source>
</evidence>
<evidence type="ECO:0000313" key="7">
    <source>
        <dbReference type="Proteomes" id="UP000812672"/>
    </source>
</evidence>
<accession>A0ABS6GN37</accession>
<sequence>MKYMITVIGAGILGASCAYHLAKKGEDVTIIDREEPGRASHAAAGIVCPWLTQRRNKDWYVLVKNGARYYPDLVNQLNEDGESNTGYEKVGALHLHRDPAIIEKMYQRGVERRKDAPEIGELTKLNEEETQAYFPALGTEFQSVHIAGGARVNGRALKDSLLRAAQKHGARYVNADATLIRDGNRVSAVHAGQETIDVDQVIDTTGAWSNQLLSDLGLQFNVRSQRAQILHLELPDQDPGNWPVIIGLNKLYLLTNRSGRVIVGATHEDDVGFDHRATAEGIHEILNNVLSAAPGLNHATFKEVRVGFRPFTPNSLPLIGPAPKTENLFVANGLGSSGLTSGPYLGYLLSQLATGQDVEIDLTPYNVEQAMDET</sequence>
<dbReference type="PANTHER" id="PTHR13847">
    <property type="entry name" value="SARCOSINE DEHYDROGENASE-RELATED"/>
    <property type="match status" value="1"/>
</dbReference>
<protein>
    <submittedName>
        <fullName evidence="6">FAD-binding oxidoreductase</fullName>
    </submittedName>
</protein>
<keyword evidence="4" id="KW-0560">Oxidoreductase</keyword>
<dbReference type="PANTHER" id="PTHR13847:SF286">
    <property type="entry name" value="D-AMINO ACID DEHYDROGENASE"/>
    <property type="match status" value="1"/>
</dbReference>
<evidence type="ECO:0000256" key="2">
    <source>
        <dbReference type="ARBA" id="ARBA00009410"/>
    </source>
</evidence>
<dbReference type="Proteomes" id="UP000812672">
    <property type="component" value="Unassembled WGS sequence"/>
</dbReference>
<evidence type="ECO:0000259" key="5">
    <source>
        <dbReference type="Pfam" id="PF01266"/>
    </source>
</evidence>
<reference evidence="6 7" key="1">
    <citation type="journal article" date="2011" name="Int. J. Syst. Evol. Microbiol.">
        <title>Allobacillus halotolerans gen. nov., sp. nov. isolated from shrimp paste.</title>
        <authorList>
            <person name="Sheu S.Y."/>
            <person name="Arun A.B."/>
            <person name="Jiang S.R."/>
            <person name="Young C.C."/>
            <person name="Chen W.M."/>
        </authorList>
    </citation>
    <scope>NUCLEOTIDE SEQUENCE [LARGE SCALE GENOMIC DNA]</scope>
    <source>
        <strain evidence="6 7">LMG 24826</strain>
    </source>
</reference>
<dbReference type="PROSITE" id="PS51257">
    <property type="entry name" value="PROKAR_LIPOPROTEIN"/>
    <property type="match status" value="1"/>
</dbReference>
<comment type="similarity">
    <text evidence="2">Belongs to the DadA oxidoreductase family.</text>
</comment>
<dbReference type="InterPro" id="IPR006076">
    <property type="entry name" value="FAD-dep_OxRdtase"/>
</dbReference>
<organism evidence="6 7">
    <name type="scientific">Allobacillus halotolerans</name>
    <dbReference type="NCBI Taxonomy" id="570278"/>
    <lineage>
        <taxon>Bacteria</taxon>
        <taxon>Bacillati</taxon>
        <taxon>Bacillota</taxon>
        <taxon>Bacilli</taxon>
        <taxon>Bacillales</taxon>
        <taxon>Bacillaceae</taxon>
        <taxon>Allobacillus</taxon>
    </lineage>
</organism>
<name>A0ABS6GN37_9BACI</name>
<dbReference type="Pfam" id="PF01266">
    <property type="entry name" value="DAO"/>
    <property type="match status" value="1"/>
</dbReference>
<feature type="domain" description="FAD dependent oxidoreductase" evidence="5">
    <location>
        <begin position="5"/>
        <end position="352"/>
    </location>
</feature>
<evidence type="ECO:0000256" key="4">
    <source>
        <dbReference type="ARBA" id="ARBA00023002"/>
    </source>
</evidence>
<evidence type="ECO:0000256" key="3">
    <source>
        <dbReference type="ARBA" id="ARBA00022630"/>
    </source>
</evidence>